<evidence type="ECO:0000259" key="17">
    <source>
        <dbReference type="PROSITE" id="PS50893"/>
    </source>
</evidence>
<evidence type="ECO:0000256" key="13">
    <source>
        <dbReference type="ARBA" id="ARBA00023204"/>
    </source>
</evidence>
<keyword evidence="3" id="KW-0479">Metal-binding</keyword>
<evidence type="ECO:0000256" key="3">
    <source>
        <dbReference type="ARBA" id="ARBA00022723"/>
    </source>
</evidence>
<dbReference type="PANTHER" id="PTHR43152:SF3">
    <property type="entry name" value="UVRABC SYSTEM PROTEIN A"/>
    <property type="match status" value="1"/>
</dbReference>
<dbReference type="GO" id="GO:0006281">
    <property type="term" value="P:DNA repair"/>
    <property type="evidence" value="ECO:0007669"/>
    <property type="project" value="UniProtKB-KW"/>
</dbReference>
<dbReference type="InterPro" id="IPR027417">
    <property type="entry name" value="P-loop_NTPase"/>
</dbReference>
<evidence type="ECO:0000256" key="6">
    <source>
        <dbReference type="ARBA" id="ARBA00022763"/>
    </source>
</evidence>
<keyword evidence="11" id="KW-0267">Excision nuclease</keyword>
<evidence type="ECO:0000256" key="9">
    <source>
        <dbReference type="ARBA" id="ARBA00022833"/>
    </source>
</evidence>
<name>A0A1H1LEP2_9ACTN</name>
<dbReference type="Gene3D" id="3.40.50.300">
    <property type="entry name" value="P-loop containing nucleotide triphosphate hydrolases"/>
    <property type="match status" value="2"/>
</dbReference>
<dbReference type="GO" id="GO:0005737">
    <property type="term" value="C:cytoplasm"/>
    <property type="evidence" value="ECO:0007669"/>
    <property type="project" value="UniProtKB-SubCell"/>
</dbReference>
<keyword evidence="12" id="KW-0238">DNA-binding</keyword>
<proteinExistence type="inferred from homology"/>
<evidence type="ECO:0000256" key="15">
    <source>
        <dbReference type="ARBA" id="ARBA00039316"/>
    </source>
</evidence>
<dbReference type="GeneID" id="78500222"/>
<dbReference type="SUPFAM" id="SSF53795">
    <property type="entry name" value="PEP carboxykinase-like"/>
    <property type="match status" value="1"/>
</dbReference>
<dbReference type="InterPro" id="IPR003593">
    <property type="entry name" value="AAA+_ATPase"/>
</dbReference>
<evidence type="ECO:0000256" key="4">
    <source>
        <dbReference type="ARBA" id="ARBA00022737"/>
    </source>
</evidence>
<gene>
    <name evidence="18" type="ORF">SAMN04489857_0857</name>
</gene>
<dbReference type="EMBL" id="LT629759">
    <property type="protein sequence ID" value="SDR72349.1"/>
    <property type="molecule type" value="Genomic_DNA"/>
</dbReference>
<evidence type="ECO:0000256" key="14">
    <source>
        <dbReference type="ARBA" id="ARBA00038000"/>
    </source>
</evidence>
<reference evidence="19" key="1">
    <citation type="submission" date="2016-10" db="EMBL/GenBank/DDBJ databases">
        <authorList>
            <person name="Varghese N."/>
            <person name="Submissions S."/>
        </authorList>
    </citation>
    <scope>NUCLEOTIDE SEQUENCE [LARGE SCALE GENOMIC DNA]</scope>
    <source>
        <strain evidence="19">DSM 22620</strain>
    </source>
</reference>
<dbReference type="Gene3D" id="1.20.1580.10">
    <property type="entry name" value="ABC transporter ATPase like domain"/>
    <property type="match status" value="2"/>
</dbReference>
<evidence type="ECO:0000256" key="1">
    <source>
        <dbReference type="ARBA" id="ARBA00004496"/>
    </source>
</evidence>
<accession>A0A1H1LEP2</accession>
<dbReference type="Pfam" id="PF17755">
    <property type="entry name" value="UvrA_DNA-bind"/>
    <property type="match status" value="1"/>
</dbReference>
<dbReference type="SMART" id="SM00382">
    <property type="entry name" value="AAA"/>
    <property type="match status" value="2"/>
</dbReference>
<evidence type="ECO:0000256" key="12">
    <source>
        <dbReference type="ARBA" id="ARBA00023125"/>
    </source>
</evidence>
<dbReference type="Proteomes" id="UP000199480">
    <property type="component" value="Chromosome I"/>
</dbReference>
<dbReference type="AlphaFoldDB" id="A0A1H1LEP2"/>
<dbReference type="PROSITE" id="PS00211">
    <property type="entry name" value="ABC_TRANSPORTER_1"/>
    <property type="match status" value="1"/>
</dbReference>
<protein>
    <recommendedName>
        <fullName evidence="15">UvrABC system protein A</fullName>
    </recommendedName>
    <alternativeName>
        <fullName evidence="16">Excinuclease ABC subunit A</fullName>
    </alternativeName>
</protein>
<keyword evidence="2" id="KW-0963">Cytoplasm</keyword>
<dbReference type="InterPro" id="IPR017871">
    <property type="entry name" value="ABC_transporter-like_CS"/>
</dbReference>
<evidence type="ECO:0000313" key="19">
    <source>
        <dbReference type="Proteomes" id="UP000199480"/>
    </source>
</evidence>
<dbReference type="GO" id="GO:0004518">
    <property type="term" value="F:nuclease activity"/>
    <property type="evidence" value="ECO:0007669"/>
    <property type="project" value="UniProtKB-KW"/>
</dbReference>
<sequence>MEKILIRDAHEHNLKHIDLEIPIGAFTCVTGCSGCGKSSLVFDTIYAESQRGFLEGMTGNLYGQKLMSKPKVGSIENLHPALNVSQNYYNVNPRSTVGTVTEVAYYLRSLFAVTNSDRSRDISEGTFSSNNPKSFCPNCSGLGTESVVSESLLIPDREVTLRDGGILFFKGPAEGKEQKLLEALCAHYGIDIDRRVSELNDRELDILLHADDQVRHKLSYKEGRRRKQHFVYLQGAVPAIRDHLDSVNSTGQSSAYSRFMEERPCHVCGGTKLGPEALSYKVCGLNYGEAEGMELVALREWLHGVVRDFSDHPKKDVVSQLVDETDRRLEALAELNVGYLCLSRTIPSLSDGERQRIRIATQLTCSLRGLLYILDEPCKGLHRRDTERIIRATRDMVDRGNTVIAIEHNKQYIASADETIELGPVGGPEGGYLVGVTNGMDCDEAPLAFKSPHAAKQYFEIGGINFRNIDGQAVRFPIGGISCITGVSGSGKSTLAEVVARCFGKRSGDCCETFSGGDSIKRCLRVDQAPVGKTPRSTVVSYLGIFDEIRSLFAKTATARKMKVGASQFSMNIKGGRCECCQGTGMQKIELNYLPSTYIPCPECGGRRFNEKVLAVEYEGMTILDVLETPISELVDKFGGSAKVHSVLRSMIELGLGYLRLGQMSMSLSGGEAQRIKLAKALGTPSHGRNLYILDEPTSGLNDVDIAKFVKVLMYLQEKGDTIIIVEHNLEFVATVADYVVDFGVHSGAAGGKVMAQGSPRSVFTDESSSLYGLSVLAN</sequence>
<keyword evidence="8" id="KW-0863">Zinc-finger</keyword>
<evidence type="ECO:0000256" key="7">
    <source>
        <dbReference type="ARBA" id="ARBA00022769"/>
    </source>
</evidence>
<keyword evidence="10" id="KW-0067">ATP-binding</keyword>
<organism evidence="18 19">
    <name type="scientific">Parafannyhessea umbonata</name>
    <dbReference type="NCBI Taxonomy" id="604330"/>
    <lineage>
        <taxon>Bacteria</taxon>
        <taxon>Bacillati</taxon>
        <taxon>Actinomycetota</taxon>
        <taxon>Coriobacteriia</taxon>
        <taxon>Coriobacteriales</taxon>
        <taxon>Atopobiaceae</taxon>
        <taxon>Parafannyhessea</taxon>
    </lineage>
</organism>
<dbReference type="GO" id="GO:0016887">
    <property type="term" value="F:ATP hydrolysis activity"/>
    <property type="evidence" value="ECO:0007669"/>
    <property type="project" value="InterPro"/>
</dbReference>
<keyword evidence="7" id="KW-0228">DNA excision</keyword>
<comment type="subcellular location">
    <subcellularLocation>
        <location evidence="1">Cytoplasm</location>
    </subcellularLocation>
</comment>
<keyword evidence="4" id="KW-0677">Repeat</keyword>
<dbReference type="GO" id="GO:0003677">
    <property type="term" value="F:DNA binding"/>
    <property type="evidence" value="ECO:0007669"/>
    <property type="project" value="UniProtKB-KW"/>
</dbReference>
<dbReference type="InterPro" id="IPR003439">
    <property type="entry name" value="ABC_transporter-like_ATP-bd"/>
</dbReference>
<dbReference type="PROSITE" id="PS50893">
    <property type="entry name" value="ABC_TRANSPORTER_2"/>
    <property type="match status" value="1"/>
</dbReference>
<dbReference type="SUPFAM" id="SSF52540">
    <property type="entry name" value="P-loop containing nucleoside triphosphate hydrolases"/>
    <property type="match status" value="2"/>
</dbReference>
<evidence type="ECO:0000313" key="18">
    <source>
        <dbReference type="EMBL" id="SDR72349.1"/>
    </source>
</evidence>
<comment type="similarity">
    <text evidence="14">Belongs to the ABC transporter superfamily. UvrA family.</text>
</comment>
<evidence type="ECO:0000256" key="16">
    <source>
        <dbReference type="ARBA" id="ARBA00042156"/>
    </source>
</evidence>
<keyword evidence="6" id="KW-0227">DNA damage</keyword>
<keyword evidence="9" id="KW-0862">Zinc</keyword>
<dbReference type="RefSeq" id="WP_090861992.1">
    <property type="nucleotide sequence ID" value="NZ_LT629759.1"/>
</dbReference>
<evidence type="ECO:0000256" key="8">
    <source>
        <dbReference type="ARBA" id="ARBA00022771"/>
    </source>
</evidence>
<evidence type="ECO:0000256" key="11">
    <source>
        <dbReference type="ARBA" id="ARBA00022881"/>
    </source>
</evidence>
<keyword evidence="5" id="KW-0547">Nucleotide-binding</keyword>
<dbReference type="PANTHER" id="PTHR43152">
    <property type="entry name" value="UVRABC SYSTEM PROTEIN A"/>
    <property type="match status" value="1"/>
</dbReference>
<dbReference type="OrthoDB" id="9809851at2"/>
<feature type="domain" description="ABC transporter" evidence="17">
    <location>
        <begin position="449"/>
        <end position="776"/>
    </location>
</feature>
<evidence type="ECO:0000256" key="5">
    <source>
        <dbReference type="ARBA" id="ARBA00022741"/>
    </source>
</evidence>
<evidence type="ECO:0000256" key="2">
    <source>
        <dbReference type="ARBA" id="ARBA00022490"/>
    </source>
</evidence>
<dbReference type="GO" id="GO:0008270">
    <property type="term" value="F:zinc ion binding"/>
    <property type="evidence" value="ECO:0007669"/>
    <property type="project" value="UniProtKB-KW"/>
</dbReference>
<dbReference type="Pfam" id="PF00005">
    <property type="entry name" value="ABC_tran"/>
    <property type="match status" value="1"/>
</dbReference>
<dbReference type="Gene3D" id="1.10.8.280">
    <property type="entry name" value="ABC transporter ATPase domain-like"/>
    <property type="match status" value="1"/>
</dbReference>
<dbReference type="GO" id="GO:0005524">
    <property type="term" value="F:ATP binding"/>
    <property type="evidence" value="ECO:0007669"/>
    <property type="project" value="UniProtKB-KW"/>
</dbReference>
<keyword evidence="13" id="KW-0234">DNA repair</keyword>
<dbReference type="InterPro" id="IPR041552">
    <property type="entry name" value="UvrA_DNA-bd"/>
</dbReference>
<evidence type="ECO:0000256" key="10">
    <source>
        <dbReference type="ARBA" id="ARBA00022840"/>
    </source>
</evidence>